<evidence type="ECO:0000259" key="2">
    <source>
        <dbReference type="Pfam" id="PF24707"/>
    </source>
</evidence>
<dbReference type="HOGENOM" id="CLU_013601_1_0_1"/>
<dbReference type="Proteomes" id="UP000027920">
    <property type="component" value="Unassembled WGS sequence"/>
</dbReference>
<dbReference type="STRING" id="1182545.A0A072Q5G6"/>
<feature type="region of interest" description="Disordered" evidence="1">
    <location>
        <begin position="1"/>
        <end position="106"/>
    </location>
</feature>
<feature type="compositionally biased region" description="Basic and acidic residues" evidence="1">
    <location>
        <begin position="12"/>
        <end position="21"/>
    </location>
</feature>
<feature type="compositionally biased region" description="Polar residues" evidence="1">
    <location>
        <begin position="95"/>
        <end position="105"/>
    </location>
</feature>
<keyword evidence="4" id="KW-1185">Reference proteome</keyword>
<proteinExistence type="predicted"/>
<reference evidence="3 4" key="1">
    <citation type="submission" date="2013-03" db="EMBL/GenBank/DDBJ databases">
        <title>The Genome Sequence of Exophiala aquamarina CBS 119918.</title>
        <authorList>
            <consortium name="The Broad Institute Genomics Platform"/>
            <person name="Cuomo C."/>
            <person name="de Hoog S."/>
            <person name="Gorbushina A."/>
            <person name="Walker B."/>
            <person name="Young S.K."/>
            <person name="Zeng Q."/>
            <person name="Gargeya S."/>
            <person name="Fitzgerald M."/>
            <person name="Haas B."/>
            <person name="Abouelleil A."/>
            <person name="Allen A.W."/>
            <person name="Alvarado L."/>
            <person name="Arachchi H.M."/>
            <person name="Berlin A.M."/>
            <person name="Chapman S.B."/>
            <person name="Gainer-Dewar J."/>
            <person name="Goldberg J."/>
            <person name="Griggs A."/>
            <person name="Gujja S."/>
            <person name="Hansen M."/>
            <person name="Howarth C."/>
            <person name="Imamovic A."/>
            <person name="Ireland A."/>
            <person name="Larimer J."/>
            <person name="McCowan C."/>
            <person name="Murphy C."/>
            <person name="Pearson M."/>
            <person name="Poon T.W."/>
            <person name="Priest M."/>
            <person name="Roberts A."/>
            <person name="Saif S."/>
            <person name="Shea T."/>
            <person name="Sisk P."/>
            <person name="Sykes S."/>
            <person name="Wortman J."/>
            <person name="Nusbaum C."/>
            <person name="Birren B."/>
        </authorList>
    </citation>
    <scope>NUCLEOTIDE SEQUENCE [LARGE SCALE GENOMIC DNA]</scope>
    <source>
        <strain evidence="3 4">CBS 119918</strain>
    </source>
</reference>
<gene>
    <name evidence="3" type="ORF">A1O9_01152</name>
</gene>
<feature type="compositionally biased region" description="Pro residues" evidence="1">
    <location>
        <begin position="445"/>
        <end position="456"/>
    </location>
</feature>
<dbReference type="PANTHER" id="PTHR28108">
    <property type="entry name" value="SWR1-COMPLEX PROTEIN 3"/>
    <property type="match status" value="1"/>
</dbReference>
<accession>A0A072Q5G6</accession>
<feature type="compositionally biased region" description="Pro residues" evidence="1">
    <location>
        <begin position="212"/>
        <end position="226"/>
    </location>
</feature>
<dbReference type="OrthoDB" id="5338195at2759"/>
<dbReference type="GO" id="GO:0140849">
    <property type="term" value="F:ATP-dependent H2AZ histone chaperone activity"/>
    <property type="evidence" value="ECO:0007669"/>
    <property type="project" value="InterPro"/>
</dbReference>
<feature type="region of interest" description="Disordered" evidence="1">
    <location>
        <begin position="374"/>
        <end position="462"/>
    </location>
</feature>
<name>A0A072Q5G6_9EURO</name>
<dbReference type="InterPro" id="IPR037651">
    <property type="entry name" value="Swc3"/>
</dbReference>
<feature type="compositionally biased region" description="Pro residues" evidence="1">
    <location>
        <begin position="390"/>
        <end position="400"/>
    </location>
</feature>
<comment type="caution">
    <text evidence="3">The sequence shown here is derived from an EMBL/GenBank/DDBJ whole genome shotgun (WGS) entry which is preliminary data.</text>
</comment>
<dbReference type="PANTHER" id="PTHR28108:SF1">
    <property type="entry name" value="SWR1-COMPLEX PROTEIN 3"/>
    <property type="match status" value="1"/>
</dbReference>
<feature type="compositionally biased region" description="Basic residues" evidence="1">
    <location>
        <begin position="55"/>
        <end position="64"/>
    </location>
</feature>
<dbReference type="GO" id="GO:0000812">
    <property type="term" value="C:Swr1 complex"/>
    <property type="evidence" value="ECO:0007669"/>
    <property type="project" value="InterPro"/>
</dbReference>
<dbReference type="EMBL" id="AMGV01000001">
    <property type="protein sequence ID" value="KEF63175.1"/>
    <property type="molecule type" value="Genomic_DNA"/>
</dbReference>
<feature type="compositionally biased region" description="Low complexity" evidence="1">
    <location>
        <begin position="33"/>
        <end position="46"/>
    </location>
</feature>
<feature type="region of interest" description="Disordered" evidence="1">
    <location>
        <begin position="189"/>
        <end position="327"/>
    </location>
</feature>
<protein>
    <recommendedName>
        <fullName evidence="2">SWR1-complex protein 3 domain-containing protein</fullName>
    </recommendedName>
</protein>
<feature type="compositionally biased region" description="Basic and acidic residues" evidence="1">
    <location>
        <begin position="374"/>
        <end position="389"/>
    </location>
</feature>
<dbReference type="GeneID" id="25276099"/>
<dbReference type="VEuPathDB" id="FungiDB:A1O9_01152"/>
<feature type="region of interest" description="Disordered" evidence="1">
    <location>
        <begin position="660"/>
        <end position="679"/>
    </location>
</feature>
<dbReference type="RefSeq" id="XP_013265765.1">
    <property type="nucleotide sequence ID" value="XM_013410311.1"/>
</dbReference>
<feature type="compositionally biased region" description="Polar residues" evidence="1">
    <location>
        <begin position="69"/>
        <end position="78"/>
    </location>
</feature>
<feature type="compositionally biased region" description="Polar residues" evidence="1">
    <location>
        <begin position="316"/>
        <end position="327"/>
    </location>
</feature>
<sequence>MSEGTAQKRRLSGRDRRESTAKRRASSPAQSVAPSTPSASKKASTPVAASEPRQKRSYTKRASHVRVQTPASRSSPSVSVGEDVLPTKMAANKPLPTTKQKQPSELSLKEYQSISESAILAASLHRSRMQWLCDGILEKYWVKPIKRKGVIQQPPNNPDGKSMQKLGAATITIEPHTFDAVFYIVRDPATPQPNYPRHPNQHTPKAMLPQLNPSPRPYGMYPPPAPYQRAPSTPAPISRPPSGMNTPSPGSAAPPVPAGSSSVPPQAPAAPSNARMPVNHEPVLTLTSGPQVPAPQRSPPAPPTPQPVPTNEKPGTPSNARGSTTTDPVIQMLAARAASDSRLKELMKVVATSKASPEQLKEFQAHIDEFNEVIRKQESERSAKAEVRPVPKPATPPMGPPQVDGSSDTKREVQLAASKPSTPVPNPTVASPAPLADVGHTPTYQTPPPAPPPRQQMPPNGAAALPGVMHRFPPTPPPGPARPMSGYMGYPPLPAPPPRPEPVIKHIVLEITSTPSATQSACQDRWLFPEHSVLEIRTSGLEMLCSFLVERKGTDILKSMGGGDTATDDENGIRNGNQEKFSADKEYYQPVTMTIKVTQHKTIATIAQAAKPLSVVQAHMKDVMEEKQRAPVEYLVHHLPREKASVGGEVVEGGFVDSGVELGSGSDGEEDELKDVYGI</sequence>
<dbReference type="AlphaFoldDB" id="A0A072Q5G6"/>
<feature type="compositionally biased region" description="Pro residues" evidence="1">
    <location>
        <begin position="292"/>
        <end position="308"/>
    </location>
</feature>
<dbReference type="InterPro" id="IPR057558">
    <property type="entry name" value="Swc3_dom"/>
</dbReference>
<feature type="domain" description="SWR1-complex protein 3" evidence="2">
    <location>
        <begin position="93"/>
        <end position="187"/>
    </location>
</feature>
<evidence type="ECO:0000313" key="3">
    <source>
        <dbReference type="EMBL" id="KEF63175.1"/>
    </source>
</evidence>
<organism evidence="3 4">
    <name type="scientific">Exophiala aquamarina CBS 119918</name>
    <dbReference type="NCBI Taxonomy" id="1182545"/>
    <lineage>
        <taxon>Eukaryota</taxon>
        <taxon>Fungi</taxon>
        <taxon>Dikarya</taxon>
        <taxon>Ascomycota</taxon>
        <taxon>Pezizomycotina</taxon>
        <taxon>Eurotiomycetes</taxon>
        <taxon>Chaetothyriomycetidae</taxon>
        <taxon>Chaetothyriales</taxon>
        <taxon>Herpotrichiellaceae</taxon>
        <taxon>Exophiala</taxon>
    </lineage>
</organism>
<evidence type="ECO:0000256" key="1">
    <source>
        <dbReference type="SAM" id="MobiDB-lite"/>
    </source>
</evidence>
<dbReference type="Pfam" id="PF24707">
    <property type="entry name" value="Swc3"/>
    <property type="match status" value="1"/>
</dbReference>
<feature type="compositionally biased region" description="Low complexity" evidence="1">
    <location>
        <begin position="258"/>
        <end position="272"/>
    </location>
</feature>
<evidence type="ECO:0000313" key="4">
    <source>
        <dbReference type="Proteomes" id="UP000027920"/>
    </source>
</evidence>